<reference evidence="2" key="1">
    <citation type="submission" date="2020-05" db="EMBL/GenBank/DDBJ databases">
        <title>Phylogenomic resolution of chytrid fungi.</title>
        <authorList>
            <person name="Stajich J.E."/>
            <person name="Amses K."/>
            <person name="Simmons R."/>
            <person name="Seto K."/>
            <person name="Myers J."/>
            <person name="Bonds A."/>
            <person name="Quandt C.A."/>
            <person name="Barry K."/>
            <person name="Liu P."/>
            <person name="Grigoriev I."/>
            <person name="Longcore J.E."/>
            <person name="James T.Y."/>
        </authorList>
    </citation>
    <scope>NUCLEOTIDE SEQUENCE</scope>
    <source>
        <strain evidence="2">JEL0379</strain>
    </source>
</reference>
<gene>
    <name evidence="2" type="ORF">HDU87_002805</name>
</gene>
<keyword evidence="1" id="KW-1133">Transmembrane helix</keyword>
<accession>A0AAD5XT42</accession>
<name>A0AAD5XT42_9FUNG</name>
<comment type="caution">
    <text evidence="2">The sequence shown here is derived from an EMBL/GenBank/DDBJ whole genome shotgun (WGS) entry which is preliminary data.</text>
</comment>
<feature type="transmembrane region" description="Helical" evidence="1">
    <location>
        <begin position="37"/>
        <end position="61"/>
    </location>
</feature>
<protein>
    <submittedName>
        <fullName evidence="2">Uncharacterized protein</fullName>
    </submittedName>
</protein>
<proteinExistence type="predicted"/>
<organism evidence="2 3">
    <name type="scientific">Geranomyces variabilis</name>
    <dbReference type="NCBI Taxonomy" id="109894"/>
    <lineage>
        <taxon>Eukaryota</taxon>
        <taxon>Fungi</taxon>
        <taxon>Fungi incertae sedis</taxon>
        <taxon>Chytridiomycota</taxon>
        <taxon>Chytridiomycota incertae sedis</taxon>
        <taxon>Chytridiomycetes</taxon>
        <taxon>Spizellomycetales</taxon>
        <taxon>Powellomycetaceae</taxon>
        <taxon>Geranomyces</taxon>
    </lineage>
</organism>
<keyword evidence="1" id="KW-0472">Membrane</keyword>
<keyword evidence="1" id="KW-0812">Transmembrane</keyword>
<evidence type="ECO:0000313" key="3">
    <source>
        <dbReference type="Proteomes" id="UP001212152"/>
    </source>
</evidence>
<feature type="transmembrane region" description="Helical" evidence="1">
    <location>
        <begin position="7"/>
        <end position="25"/>
    </location>
</feature>
<feature type="transmembrane region" description="Helical" evidence="1">
    <location>
        <begin position="73"/>
        <end position="92"/>
    </location>
</feature>
<dbReference type="EMBL" id="JADGJQ010000020">
    <property type="protein sequence ID" value="KAJ3179599.1"/>
    <property type="molecule type" value="Genomic_DNA"/>
</dbReference>
<evidence type="ECO:0000313" key="2">
    <source>
        <dbReference type="EMBL" id="KAJ3179599.1"/>
    </source>
</evidence>
<sequence length="97" mass="10984">MPTDKSFENLAIVGFFLLPWLLAWINISPLLSESIKSIMATIDILFGILIMTISEIIKLIVHEGAEIIRHTMDVFCTIQGYAVLFIVVVLFVDCNWN</sequence>
<dbReference type="Proteomes" id="UP001212152">
    <property type="component" value="Unassembled WGS sequence"/>
</dbReference>
<evidence type="ECO:0000256" key="1">
    <source>
        <dbReference type="SAM" id="Phobius"/>
    </source>
</evidence>
<dbReference type="AlphaFoldDB" id="A0AAD5XT42"/>
<keyword evidence="3" id="KW-1185">Reference proteome</keyword>